<dbReference type="SUPFAM" id="SSF46785">
    <property type="entry name" value="Winged helix' DNA-binding domain"/>
    <property type="match status" value="2"/>
</dbReference>
<gene>
    <name evidence="1" type="ORF">HELGO_WM80879</name>
</gene>
<dbReference type="PANTHER" id="PTHR38768">
    <property type="entry name" value="UPF0502 PROTEIN YCEH"/>
    <property type="match status" value="1"/>
</dbReference>
<name>A0A6S6SKU7_9GAMM</name>
<protein>
    <submittedName>
        <fullName evidence="1">Virulence factor mviM</fullName>
    </submittedName>
</protein>
<dbReference type="InterPro" id="IPR007432">
    <property type="entry name" value="DUF480"/>
</dbReference>
<dbReference type="AlphaFoldDB" id="A0A6S6SKU7"/>
<dbReference type="PANTHER" id="PTHR38768:SF1">
    <property type="entry name" value="UPF0502 PROTEIN YCEH"/>
    <property type="match status" value="1"/>
</dbReference>
<reference evidence="1" key="1">
    <citation type="submission" date="2020-01" db="EMBL/GenBank/DDBJ databases">
        <authorList>
            <person name="Meier V. D."/>
            <person name="Meier V D."/>
        </authorList>
    </citation>
    <scope>NUCLEOTIDE SEQUENCE</scope>
    <source>
        <strain evidence="1">HLG_WM_MAG_08</strain>
    </source>
</reference>
<dbReference type="Pfam" id="PF04337">
    <property type="entry name" value="DUF480"/>
    <property type="match status" value="1"/>
</dbReference>
<proteinExistence type="predicted"/>
<evidence type="ECO:0000313" key="1">
    <source>
        <dbReference type="EMBL" id="CAA6806819.1"/>
    </source>
</evidence>
<dbReference type="InterPro" id="IPR036390">
    <property type="entry name" value="WH_DNA-bd_sf"/>
</dbReference>
<dbReference type="Gene3D" id="1.10.10.10">
    <property type="entry name" value="Winged helix-like DNA-binding domain superfamily/Winged helix DNA-binding domain"/>
    <property type="match status" value="2"/>
</dbReference>
<dbReference type="EMBL" id="CACVAV010000110">
    <property type="protein sequence ID" value="CAA6806819.1"/>
    <property type="molecule type" value="Genomic_DNA"/>
</dbReference>
<sequence>MLNLDEHPKPPFTEEETRILGCLMEKQLTTPNNYPLTMNSLMLACNQKSSREPMMKMTEGDVGHITRSLIEFGWTIIQNSGRTQRVEHKAALKLKLDQKQQAILAVLMLRRPQTLNEIKTRTERMADFSGVNEVQQILEDWMSAEPPLVVRLPAPAGRREDRYFHTLSTEDLEALKAEAPQSAAPSPRKQDCCAELTERVETLEKRLAELEAELM</sequence>
<accession>A0A6S6SKU7</accession>
<feature type="non-terminal residue" evidence="1">
    <location>
        <position position="215"/>
    </location>
</feature>
<dbReference type="InterPro" id="IPR036388">
    <property type="entry name" value="WH-like_DNA-bd_sf"/>
</dbReference>
<organism evidence="1">
    <name type="scientific">uncultured Thiotrichaceae bacterium</name>
    <dbReference type="NCBI Taxonomy" id="298394"/>
    <lineage>
        <taxon>Bacteria</taxon>
        <taxon>Pseudomonadati</taxon>
        <taxon>Pseudomonadota</taxon>
        <taxon>Gammaproteobacteria</taxon>
        <taxon>Thiotrichales</taxon>
        <taxon>Thiotrichaceae</taxon>
        <taxon>environmental samples</taxon>
    </lineage>
</organism>